<protein>
    <submittedName>
        <fullName evidence="2">Uncharacterized protein</fullName>
    </submittedName>
</protein>
<gene>
    <name evidence="2" type="ORF">OXX778_LOCUS19802</name>
</gene>
<evidence type="ECO:0000313" key="3">
    <source>
        <dbReference type="Proteomes" id="UP000663879"/>
    </source>
</evidence>
<dbReference type="Proteomes" id="UP000663879">
    <property type="component" value="Unassembled WGS sequence"/>
</dbReference>
<dbReference type="AlphaFoldDB" id="A0A814M051"/>
<proteinExistence type="predicted"/>
<dbReference type="EMBL" id="CAJNOC010006209">
    <property type="protein sequence ID" value="CAF1072608.1"/>
    <property type="molecule type" value="Genomic_DNA"/>
</dbReference>
<keyword evidence="3" id="KW-1185">Reference proteome</keyword>
<evidence type="ECO:0000313" key="2">
    <source>
        <dbReference type="EMBL" id="CAF1072608.1"/>
    </source>
</evidence>
<name>A0A814M051_9BILA</name>
<evidence type="ECO:0000256" key="1">
    <source>
        <dbReference type="SAM" id="MobiDB-lite"/>
    </source>
</evidence>
<accession>A0A814M051</accession>
<reference evidence="2" key="1">
    <citation type="submission" date="2021-02" db="EMBL/GenBank/DDBJ databases">
        <authorList>
            <person name="Nowell W R."/>
        </authorList>
    </citation>
    <scope>NUCLEOTIDE SEQUENCE</scope>
    <source>
        <strain evidence="2">Ploen Becks lab</strain>
    </source>
</reference>
<feature type="region of interest" description="Disordered" evidence="1">
    <location>
        <begin position="1"/>
        <end position="47"/>
    </location>
</feature>
<comment type="caution">
    <text evidence="2">The sequence shown here is derived from an EMBL/GenBank/DDBJ whole genome shotgun (WGS) entry which is preliminary data.</text>
</comment>
<sequence>MSGKSKKSKPSPPKKTTKKPKKNEETDQSDISNSEEEVEVKKISQKKSKDDEIEMIAIVYDIPNSKHPFYHLNEVPSSVEISKVLDSTERNEIKKGAIVSFVHEENGHHIMGQKFIKENNEEPKNSILEKSILGLTNQLVSFRSNIQKSNDELKALLIETFSNNATPVVSPQIKRKVQNRDDSSDSRSDAETLIEIYKQKDFTKQLKKEINEKFPEHPHETMLFYEEKDHTKIIEIK</sequence>
<feature type="non-terminal residue" evidence="2">
    <location>
        <position position="1"/>
    </location>
</feature>
<organism evidence="2 3">
    <name type="scientific">Brachionus calyciflorus</name>
    <dbReference type="NCBI Taxonomy" id="104777"/>
    <lineage>
        <taxon>Eukaryota</taxon>
        <taxon>Metazoa</taxon>
        <taxon>Spiralia</taxon>
        <taxon>Gnathifera</taxon>
        <taxon>Rotifera</taxon>
        <taxon>Eurotatoria</taxon>
        <taxon>Monogononta</taxon>
        <taxon>Pseudotrocha</taxon>
        <taxon>Ploima</taxon>
        <taxon>Brachionidae</taxon>
        <taxon>Brachionus</taxon>
    </lineage>
</organism>